<dbReference type="Pfam" id="PF13589">
    <property type="entry name" value="HATPase_c_3"/>
    <property type="match status" value="1"/>
</dbReference>
<dbReference type="GO" id="GO:0005524">
    <property type="term" value="F:ATP binding"/>
    <property type="evidence" value="ECO:0007669"/>
    <property type="project" value="UniProtKB-KW"/>
</dbReference>
<keyword evidence="2" id="KW-1185">Reference proteome</keyword>
<sequence length="505" mass="58063">MSGDVINIEPSPSSMLGSLRSIGYNLKTALADIIDNSIAAGASNIEIINNDLNSGANELDWVAIVDDGKGMTRDGIADAFTLGGKGVDAIRSESDLGRFGLGLKTASFSQCKRLTVISKTEYTELASLIFDIDYIGKNGWKVFDSINPESILEKIKIRLKDPDFFEKEAWTIVFWENLDKIEVNNYSNYYRQIEKVIEHFSLVFHKFDSIINIFVNNTEIEFWNPFEGATSTSQIEIPFDSFGNKFKFRGHVLRHRSEFKNESQYNLQSKFGTFFHNQGIFVYRNKRLIYRGGWLGLLNREHHHILARVEIDLSNSNESDTAWDVNISKSSVRIPKFTESLLSPECNSIIAQANDTFRFHGGIKKHKIRKKIVEKKIEPIWNFGSKGSKLGVKDYYSINKDHALYKDLLDSLGSSQKEKFNHLIDYLESYLPIDNIFARKSAEEVEQPYHGDDELREKFDELFQKFVQESKFDEKQAFEALIHVEPFNKLSFDKKQLQNLNIQYD</sequence>
<keyword evidence="1" id="KW-0067">ATP-binding</keyword>
<gene>
    <name evidence="1" type="ORF">FRY74_06275</name>
</gene>
<accession>A0A5C6RW51</accession>
<protein>
    <submittedName>
        <fullName evidence="1">ATP-binding protein</fullName>
    </submittedName>
</protein>
<dbReference type="EMBL" id="VOOS01000002">
    <property type="protein sequence ID" value="TXB66175.1"/>
    <property type="molecule type" value="Genomic_DNA"/>
</dbReference>
<dbReference type="SUPFAM" id="SSF55874">
    <property type="entry name" value="ATPase domain of HSP90 chaperone/DNA topoisomerase II/histidine kinase"/>
    <property type="match status" value="1"/>
</dbReference>
<evidence type="ECO:0000313" key="2">
    <source>
        <dbReference type="Proteomes" id="UP000321721"/>
    </source>
</evidence>
<proteinExistence type="predicted"/>
<dbReference type="Proteomes" id="UP000321721">
    <property type="component" value="Unassembled WGS sequence"/>
</dbReference>
<dbReference type="RefSeq" id="WP_147099698.1">
    <property type="nucleotide sequence ID" value="NZ_VOOS01000002.1"/>
</dbReference>
<dbReference type="Gene3D" id="3.30.565.10">
    <property type="entry name" value="Histidine kinase-like ATPase, C-terminal domain"/>
    <property type="match status" value="1"/>
</dbReference>
<reference evidence="1 2" key="1">
    <citation type="submission" date="2019-08" db="EMBL/GenBank/DDBJ databases">
        <title>Genome of Vicingus serpentipes NCIMB 15042.</title>
        <authorList>
            <person name="Bowman J.P."/>
        </authorList>
    </citation>
    <scope>NUCLEOTIDE SEQUENCE [LARGE SCALE GENOMIC DNA]</scope>
    <source>
        <strain evidence="1 2">NCIMB 15042</strain>
    </source>
</reference>
<dbReference type="AlphaFoldDB" id="A0A5C6RW51"/>
<name>A0A5C6RW51_9FLAO</name>
<organism evidence="1 2">
    <name type="scientific">Vicingus serpentipes</name>
    <dbReference type="NCBI Taxonomy" id="1926625"/>
    <lineage>
        <taxon>Bacteria</taxon>
        <taxon>Pseudomonadati</taxon>
        <taxon>Bacteroidota</taxon>
        <taxon>Flavobacteriia</taxon>
        <taxon>Flavobacteriales</taxon>
        <taxon>Vicingaceae</taxon>
        <taxon>Vicingus</taxon>
    </lineage>
</organism>
<keyword evidence="1" id="KW-0547">Nucleotide-binding</keyword>
<comment type="caution">
    <text evidence="1">The sequence shown here is derived from an EMBL/GenBank/DDBJ whole genome shotgun (WGS) entry which is preliminary data.</text>
</comment>
<dbReference type="InterPro" id="IPR036890">
    <property type="entry name" value="HATPase_C_sf"/>
</dbReference>
<evidence type="ECO:0000313" key="1">
    <source>
        <dbReference type="EMBL" id="TXB66175.1"/>
    </source>
</evidence>
<dbReference type="OrthoDB" id="9813438at2"/>